<dbReference type="STRING" id="1314777.A0A164P9Y2"/>
<gene>
    <name evidence="3" type="ORF">SISNIDRAFT_490105</name>
</gene>
<reference evidence="3 4" key="1">
    <citation type="journal article" date="2016" name="Mol. Biol. Evol.">
        <title>Comparative Genomics of Early-Diverging Mushroom-Forming Fungi Provides Insights into the Origins of Lignocellulose Decay Capabilities.</title>
        <authorList>
            <person name="Nagy L.G."/>
            <person name="Riley R."/>
            <person name="Tritt A."/>
            <person name="Adam C."/>
            <person name="Daum C."/>
            <person name="Floudas D."/>
            <person name="Sun H."/>
            <person name="Yadav J.S."/>
            <person name="Pangilinan J."/>
            <person name="Larsson K.H."/>
            <person name="Matsuura K."/>
            <person name="Barry K."/>
            <person name="Labutti K."/>
            <person name="Kuo R."/>
            <person name="Ohm R.A."/>
            <person name="Bhattacharya S.S."/>
            <person name="Shirouzu T."/>
            <person name="Yoshinaga Y."/>
            <person name="Martin F.M."/>
            <person name="Grigoriev I.V."/>
            <person name="Hibbett D.S."/>
        </authorList>
    </citation>
    <scope>NUCLEOTIDE SEQUENCE [LARGE SCALE GENOMIC DNA]</scope>
    <source>
        <strain evidence="3 4">HHB9708</strain>
    </source>
</reference>
<evidence type="ECO:0000256" key="1">
    <source>
        <dbReference type="SAM" id="MobiDB-lite"/>
    </source>
</evidence>
<dbReference type="AlphaFoldDB" id="A0A164P9Y2"/>
<feature type="transmembrane region" description="Helical" evidence="2">
    <location>
        <begin position="260"/>
        <end position="283"/>
    </location>
</feature>
<keyword evidence="2" id="KW-0812">Transmembrane</keyword>
<accession>A0A164P9Y2</accession>
<organism evidence="3 4">
    <name type="scientific">Sistotremastrum niveocremeum HHB9708</name>
    <dbReference type="NCBI Taxonomy" id="1314777"/>
    <lineage>
        <taxon>Eukaryota</taxon>
        <taxon>Fungi</taxon>
        <taxon>Dikarya</taxon>
        <taxon>Basidiomycota</taxon>
        <taxon>Agaricomycotina</taxon>
        <taxon>Agaricomycetes</taxon>
        <taxon>Sistotremastrales</taxon>
        <taxon>Sistotremastraceae</taxon>
        <taxon>Sertulicium</taxon>
        <taxon>Sertulicium niveocremeum</taxon>
    </lineage>
</organism>
<evidence type="ECO:0000313" key="3">
    <source>
        <dbReference type="EMBL" id="KZS88513.1"/>
    </source>
</evidence>
<name>A0A164P9Y2_9AGAM</name>
<feature type="transmembrane region" description="Helical" evidence="2">
    <location>
        <begin position="318"/>
        <end position="340"/>
    </location>
</feature>
<feature type="compositionally biased region" description="Low complexity" evidence="1">
    <location>
        <begin position="147"/>
        <end position="171"/>
    </location>
</feature>
<evidence type="ECO:0000256" key="2">
    <source>
        <dbReference type="SAM" id="Phobius"/>
    </source>
</evidence>
<feature type="region of interest" description="Disordered" evidence="1">
    <location>
        <begin position="147"/>
        <end position="178"/>
    </location>
</feature>
<dbReference type="EMBL" id="KV419436">
    <property type="protein sequence ID" value="KZS88513.1"/>
    <property type="molecule type" value="Genomic_DNA"/>
</dbReference>
<evidence type="ECO:0000313" key="4">
    <source>
        <dbReference type="Proteomes" id="UP000076722"/>
    </source>
</evidence>
<dbReference type="OrthoDB" id="3265172at2759"/>
<protein>
    <submittedName>
        <fullName evidence="3">Uncharacterized protein</fullName>
    </submittedName>
</protein>
<keyword evidence="2" id="KW-1133">Transmembrane helix</keyword>
<keyword evidence="4" id="KW-1185">Reference proteome</keyword>
<keyword evidence="2" id="KW-0472">Membrane</keyword>
<proteinExistence type="predicted"/>
<sequence length="367" mass="40694">MVRNLGFNGFKGVCVGQELVPALLDPWSALAALHPPWKKGARSPVAESYYETTLRRVNSFELWKFKLNMRFRMQGKLISRQSPSAHVEAARLCRALCRRLQDHDATFSPSLALIMPLLKRKPASPTQSPTKLSRTLQLASSSLTDVVSTTSNLPTSSTSGSRSAESLGSRSGWPGTEDEIARRDQFGPVRGGSAGYPQPPQPTTAVEQYWAARALRAEALLDARMGHQAELDSATRAAEFKRERDINHLNRIHDSRTRRLELVVIGLASLLVLLLGLLVYVLLRNPHPARASSWWTSHYTIPILSPFTSVVEHDNSFVGLRTITLGIGLILVAIVSYIAVKHPSWIFSGTFFDRLSTSQHPPSERRS</sequence>
<dbReference type="Proteomes" id="UP000076722">
    <property type="component" value="Unassembled WGS sequence"/>
</dbReference>